<dbReference type="Pfam" id="PF00672">
    <property type="entry name" value="HAMP"/>
    <property type="match status" value="1"/>
</dbReference>
<keyword evidence="5" id="KW-0808">Transferase</keyword>
<dbReference type="PROSITE" id="PS50109">
    <property type="entry name" value="HIS_KIN"/>
    <property type="match status" value="1"/>
</dbReference>
<keyword evidence="6" id="KW-0418">Kinase</keyword>
<comment type="caution">
    <text evidence="11">The sequence shown here is derived from an EMBL/GenBank/DDBJ whole genome shotgun (WGS) entry which is preliminary data.</text>
</comment>
<dbReference type="InterPro" id="IPR004358">
    <property type="entry name" value="Sig_transdc_His_kin-like_C"/>
</dbReference>
<evidence type="ECO:0000256" key="4">
    <source>
        <dbReference type="ARBA" id="ARBA00022553"/>
    </source>
</evidence>
<dbReference type="CDD" id="cd16922">
    <property type="entry name" value="HATPase_EvgS-ArcB-TorS-like"/>
    <property type="match status" value="1"/>
</dbReference>
<keyword evidence="4" id="KW-0597">Phosphoprotein</keyword>
<dbReference type="PANTHER" id="PTHR43711:SF26">
    <property type="entry name" value="SENSOR HISTIDINE KINASE RCSC"/>
    <property type="match status" value="1"/>
</dbReference>
<dbReference type="Gene3D" id="6.10.340.10">
    <property type="match status" value="1"/>
</dbReference>
<evidence type="ECO:0000256" key="6">
    <source>
        <dbReference type="ARBA" id="ARBA00022777"/>
    </source>
</evidence>
<dbReference type="InterPro" id="IPR036097">
    <property type="entry name" value="HisK_dim/P_sf"/>
</dbReference>
<evidence type="ECO:0000259" key="9">
    <source>
        <dbReference type="PROSITE" id="PS50109"/>
    </source>
</evidence>
<evidence type="ECO:0000256" key="8">
    <source>
        <dbReference type="SAM" id="Phobius"/>
    </source>
</evidence>
<dbReference type="AlphaFoldDB" id="A0A927C229"/>
<evidence type="ECO:0000259" key="10">
    <source>
        <dbReference type="PROSITE" id="PS50885"/>
    </source>
</evidence>
<name>A0A927C229_9GAMM</name>
<evidence type="ECO:0000256" key="5">
    <source>
        <dbReference type="ARBA" id="ARBA00022679"/>
    </source>
</evidence>
<dbReference type="Gene3D" id="1.10.287.130">
    <property type="match status" value="1"/>
</dbReference>
<dbReference type="SMART" id="SM00388">
    <property type="entry name" value="HisKA"/>
    <property type="match status" value="1"/>
</dbReference>
<dbReference type="RefSeq" id="WP_190763654.1">
    <property type="nucleotide sequence ID" value="NZ_JACXLD010000003.1"/>
</dbReference>
<comment type="subcellular location">
    <subcellularLocation>
        <location evidence="2">Membrane</location>
    </subcellularLocation>
</comment>
<dbReference type="InterPro" id="IPR003594">
    <property type="entry name" value="HATPase_dom"/>
</dbReference>
<evidence type="ECO:0000313" key="12">
    <source>
        <dbReference type="Proteomes" id="UP000610558"/>
    </source>
</evidence>
<dbReference type="InterPro" id="IPR005467">
    <property type="entry name" value="His_kinase_dom"/>
</dbReference>
<evidence type="ECO:0000256" key="1">
    <source>
        <dbReference type="ARBA" id="ARBA00000085"/>
    </source>
</evidence>
<dbReference type="Proteomes" id="UP000610558">
    <property type="component" value="Unassembled WGS sequence"/>
</dbReference>
<dbReference type="GO" id="GO:0000155">
    <property type="term" value="F:phosphorelay sensor kinase activity"/>
    <property type="evidence" value="ECO:0007669"/>
    <property type="project" value="InterPro"/>
</dbReference>
<evidence type="ECO:0000256" key="2">
    <source>
        <dbReference type="ARBA" id="ARBA00004370"/>
    </source>
</evidence>
<keyword evidence="7" id="KW-0902">Two-component regulatory system</keyword>
<gene>
    <name evidence="11" type="ORF">IB286_06250</name>
</gene>
<dbReference type="InterPro" id="IPR050736">
    <property type="entry name" value="Sensor_HK_Regulatory"/>
</dbReference>
<dbReference type="GO" id="GO:0016020">
    <property type="term" value="C:membrane"/>
    <property type="evidence" value="ECO:0007669"/>
    <property type="project" value="UniProtKB-SubCell"/>
</dbReference>
<protein>
    <recommendedName>
        <fullName evidence="3">histidine kinase</fullName>
        <ecNumber evidence="3">2.7.13.3</ecNumber>
    </recommendedName>
</protein>
<dbReference type="PRINTS" id="PR00344">
    <property type="entry name" value="BCTRLSENSOR"/>
</dbReference>
<dbReference type="CDD" id="cd06225">
    <property type="entry name" value="HAMP"/>
    <property type="match status" value="1"/>
</dbReference>
<comment type="catalytic activity">
    <reaction evidence="1">
        <text>ATP + protein L-histidine = ADP + protein N-phospho-L-histidine.</text>
        <dbReference type="EC" id="2.7.13.3"/>
    </reaction>
</comment>
<feature type="domain" description="Histidine kinase" evidence="9">
    <location>
        <begin position="275"/>
        <end position="498"/>
    </location>
</feature>
<evidence type="ECO:0000256" key="3">
    <source>
        <dbReference type="ARBA" id="ARBA00012438"/>
    </source>
</evidence>
<dbReference type="SMART" id="SM00387">
    <property type="entry name" value="HATPase_c"/>
    <property type="match status" value="1"/>
</dbReference>
<dbReference type="InterPro" id="IPR003661">
    <property type="entry name" value="HisK_dim/P_dom"/>
</dbReference>
<dbReference type="PROSITE" id="PS50885">
    <property type="entry name" value="HAMP"/>
    <property type="match status" value="1"/>
</dbReference>
<dbReference type="Pfam" id="PF02518">
    <property type="entry name" value="HATPase_c"/>
    <property type="match status" value="1"/>
</dbReference>
<dbReference type="InterPro" id="IPR003660">
    <property type="entry name" value="HAMP_dom"/>
</dbReference>
<dbReference type="PANTHER" id="PTHR43711">
    <property type="entry name" value="TWO-COMPONENT HISTIDINE KINASE"/>
    <property type="match status" value="1"/>
</dbReference>
<dbReference type="Pfam" id="PF00512">
    <property type="entry name" value="HisKA"/>
    <property type="match status" value="1"/>
</dbReference>
<dbReference type="InterPro" id="IPR036890">
    <property type="entry name" value="HATPase_C_sf"/>
</dbReference>
<evidence type="ECO:0000313" key="11">
    <source>
        <dbReference type="EMBL" id="MBD2858607.1"/>
    </source>
</evidence>
<accession>A0A927C229</accession>
<keyword evidence="8" id="KW-1133">Transmembrane helix</keyword>
<sequence>MSFTRRLTASFLFILFLSLSSVLVQLWGNDVRRRNVWLLQNVINIQTDSNAFSQQLQETRRKVQVVEALLQTVSDYQLKSSEQKELLDAIRHLQQMMVAINRDLNRFMEPGKFTELHAEALLAAWERFIREPGIEVLGKQQSYQFELVDQQLLSISLAVLERSDELNERLKDIVKSTNKVALLVFLAALIVTFWLGWNIVRYTRRAIRRLQNGTTEWGKGDLDHRIEITSNDEFAQLAGSFNEMADNLNAAMNRVRDAVQKADAANQAKSGFLANMSHEFRTPMNAIIGYAEMVLEEIEDDPELPAKALRGDVEKIQLAGKHLLTLINDVLDISKIEAGRMSVFWEDVDLTPLLASVESTARPLLEKNANRFRCDFRLEKSVIRTDMTRLRQILLNLLSNAAKFTREGEVTLRVWEENQGADLMVQVSDTGIGMSPKQVEKVFDAFVQADLSTTKEYGGSGLGLTISREFAELMGGSLKAESTQGKGSRFTLRLPTEGDRRQLADDDSATQMTDV</sequence>
<dbReference type="Gene3D" id="3.30.565.10">
    <property type="entry name" value="Histidine kinase-like ATPase, C-terminal domain"/>
    <property type="match status" value="1"/>
</dbReference>
<dbReference type="SMART" id="SM00304">
    <property type="entry name" value="HAMP"/>
    <property type="match status" value="1"/>
</dbReference>
<dbReference type="EC" id="2.7.13.3" evidence="3"/>
<reference evidence="11" key="1">
    <citation type="submission" date="2020-09" db="EMBL/GenBank/DDBJ databases">
        <authorList>
            <person name="Yoon J.-W."/>
        </authorList>
    </citation>
    <scope>NUCLEOTIDE SEQUENCE</scope>
    <source>
        <strain evidence="11">KMU-158</strain>
    </source>
</reference>
<dbReference type="SUPFAM" id="SSF158472">
    <property type="entry name" value="HAMP domain-like"/>
    <property type="match status" value="1"/>
</dbReference>
<proteinExistence type="predicted"/>
<evidence type="ECO:0000256" key="7">
    <source>
        <dbReference type="ARBA" id="ARBA00023012"/>
    </source>
</evidence>
<dbReference type="EMBL" id="JACXLD010000003">
    <property type="protein sequence ID" value="MBD2858607.1"/>
    <property type="molecule type" value="Genomic_DNA"/>
</dbReference>
<dbReference type="SUPFAM" id="SSF55874">
    <property type="entry name" value="ATPase domain of HSP90 chaperone/DNA topoisomerase II/histidine kinase"/>
    <property type="match status" value="1"/>
</dbReference>
<keyword evidence="8" id="KW-0812">Transmembrane</keyword>
<organism evidence="11 12">
    <name type="scientific">Spongiibacter pelagi</name>
    <dbReference type="NCBI Taxonomy" id="2760804"/>
    <lineage>
        <taxon>Bacteria</taxon>
        <taxon>Pseudomonadati</taxon>
        <taxon>Pseudomonadota</taxon>
        <taxon>Gammaproteobacteria</taxon>
        <taxon>Cellvibrionales</taxon>
        <taxon>Spongiibacteraceae</taxon>
        <taxon>Spongiibacter</taxon>
    </lineage>
</organism>
<dbReference type="CDD" id="cd00082">
    <property type="entry name" value="HisKA"/>
    <property type="match status" value="1"/>
</dbReference>
<feature type="domain" description="HAMP" evidence="10">
    <location>
        <begin position="201"/>
        <end position="253"/>
    </location>
</feature>
<keyword evidence="8" id="KW-0472">Membrane</keyword>
<dbReference type="FunFam" id="3.30.565.10:FF:000010">
    <property type="entry name" value="Sensor histidine kinase RcsC"/>
    <property type="match status" value="1"/>
</dbReference>
<feature type="transmembrane region" description="Helical" evidence="8">
    <location>
        <begin position="180"/>
        <end position="200"/>
    </location>
</feature>
<keyword evidence="12" id="KW-1185">Reference proteome</keyword>
<dbReference type="SUPFAM" id="SSF47384">
    <property type="entry name" value="Homodimeric domain of signal transducing histidine kinase"/>
    <property type="match status" value="1"/>
</dbReference>